<dbReference type="AlphaFoldDB" id="A0AAW0ABU8"/>
<evidence type="ECO:0000313" key="2">
    <source>
        <dbReference type="EMBL" id="KAK7006318.1"/>
    </source>
</evidence>
<feature type="compositionally biased region" description="Low complexity" evidence="1">
    <location>
        <begin position="386"/>
        <end position="399"/>
    </location>
</feature>
<name>A0AAW0ABU8_9AGAR</name>
<feature type="region of interest" description="Disordered" evidence="1">
    <location>
        <begin position="333"/>
        <end position="400"/>
    </location>
</feature>
<evidence type="ECO:0000256" key="1">
    <source>
        <dbReference type="SAM" id="MobiDB-lite"/>
    </source>
</evidence>
<proteinExistence type="predicted"/>
<comment type="caution">
    <text evidence="2">The sequence shown here is derived from an EMBL/GenBank/DDBJ whole genome shotgun (WGS) entry which is preliminary data.</text>
</comment>
<accession>A0AAW0ABU8</accession>
<sequence>MIYHSILTLPYPTPHARSKLLAPTTYVSKCTTGEMQSSASEVGKRVDTKRVAFKNLPVPLIHPRRFPARGAAIRRKRVQRSQILRTFHLRPHAYTPHRRFPHPRLQRLAGTTYLPRLPPRQYLAAVRVTNPSEVESGQYIFWSRKAEALRAEAMKTRLRDPSEVTPVSASVRGGGHILARTFTFSSLSPPSPTEPTSTPGMGTRRVTCQHLLLSFNRHPAPYHVASGFPSPAVALERALLCRFSTLLPPTNPVHALTATPFRSRGVHERYLPFLRFSGTARCARHISQASKPPTRVRGEAGEVCTRDVQGVGGIIPRASTFTIDAEVRVNESACSKDDKLPVQPNTARRTTTYIPSLLSTHPRTSISHPPTAHSHTRTGEARFTNSDSSPSRPITTSPTLFARTKLELSPSRLLSPPPSSPTYATTLEKLARPPHPSHLLRTSYYDAFASTALFNLLRRLMSNR</sequence>
<dbReference type="Proteomes" id="UP001362999">
    <property type="component" value="Unassembled WGS sequence"/>
</dbReference>
<dbReference type="EMBL" id="JAWWNJ010000076">
    <property type="protein sequence ID" value="KAK7006318.1"/>
    <property type="molecule type" value="Genomic_DNA"/>
</dbReference>
<feature type="compositionally biased region" description="Polar residues" evidence="1">
    <location>
        <begin position="343"/>
        <end position="368"/>
    </location>
</feature>
<reference evidence="2 3" key="1">
    <citation type="journal article" date="2024" name="J Genomics">
        <title>Draft genome sequencing and assembly of Favolaschia claudopus CIRM-BRFM 2984 isolated from oak limbs.</title>
        <authorList>
            <person name="Navarro D."/>
            <person name="Drula E."/>
            <person name="Chaduli D."/>
            <person name="Cazenave R."/>
            <person name="Ahrendt S."/>
            <person name="Wang J."/>
            <person name="Lipzen A."/>
            <person name="Daum C."/>
            <person name="Barry K."/>
            <person name="Grigoriev I.V."/>
            <person name="Favel A."/>
            <person name="Rosso M.N."/>
            <person name="Martin F."/>
        </authorList>
    </citation>
    <scope>NUCLEOTIDE SEQUENCE [LARGE SCALE GENOMIC DNA]</scope>
    <source>
        <strain evidence="2 3">CIRM-BRFM 2984</strain>
    </source>
</reference>
<evidence type="ECO:0000313" key="3">
    <source>
        <dbReference type="Proteomes" id="UP001362999"/>
    </source>
</evidence>
<gene>
    <name evidence="2" type="ORF">R3P38DRAFT_3214364</name>
</gene>
<organism evidence="2 3">
    <name type="scientific">Favolaschia claudopus</name>
    <dbReference type="NCBI Taxonomy" id="2862362"/>
    <lineage>
        <taxon>Eukaryota</taxon>
        <taxon>Fungi</taxon>
        <taxon>Dikarya</taxon>
        <taxon>Basidiomycota</taxon>
        <taxon>Agaricomycotina</taxon>
        <taxon>Agaricomycetes</taxon>
        <taxon>Agaricomycetidae</taxon>
        <taxon>Agaricales</taxon>
        <taxon>Marasmiineae</taxon>
        <taxon>Mycenaceae</taxon>
        <taxon>Favolaschia</taxon>
    </lineage>
</organism>
<keyword evidence="3" id="KW-1185">Reference proteome</keyword>
<protein>
    <submittedName>
        <fullName evidence="2">Uncharacterized protein</fullName>
    </submittedName>
</protein>